<feature type="domain" description="Receptor ligand binding region" evidence="6">
    <location>
        <begin position="159"/>
        <end position="295"/>
    </location>
</feature>
<dbReference type="SUPFAM" id="SSF53822">
    <property type="entry name" value="Periplasmic binding protein-like I"/>
    <property type="match status" value="1"/>
</dbReference>
<dbReference type="AlphaFoldDB" id="A0A6A1WMC9"/>
<dbReference type="GO" id="GO:0016020">
    <property type="term" value="C:membrane"/>
    <property type="evidence" value="ECO:0007669"/>
    <property type="project" value="UniProtKB-SubCell"/>
</dbReference>
<evidence type="ECO:0000313" key="8">
    <source>
        <dbReference type="Proteomes" id="UP000516437"/>
    </source>
</evidence>
<keyword evidence="4 5" id="KW-0472">Membrane</keyword>
<evidence type="ECO:0000256" key="4">
    <source>
        <dbReference type="ARBA" id="ARBA00023136"/>
    </source>
</evidence>
<keyword evidence="8" id="KW-1185">Reference proteome</keyword>
<keyword evidence="7" id="KW-0675">Receptor</keyword>
<accession>A0A6A1WMC9</accession>
<evidence type="ECO:0000256" key="2">
    <source>
        <dbReference type="ARBA" id="ARBA00022692"/>
    </source>
</evidence>
<dbReference type="Proteomes" id="UP000516437">
    <property type="component" value="Chromosome 2"/>
</dbReference>
<sequence length="302" mass="33340">MYKAVKAHSRPFFFIFQRSVVLSGIHTLDGWHLDVQALLVVISDDRPGGAWGPTRAWISRASTFSDLAGLSPLAAGPATIFHHRLSFSAGQLSLLPFVGFSPFMGLYLSFWAWVCKAAFWPICSLARRLSGGSDTPLRAFNVGVLLDMDTWFAKMGLSCINMALSDFYASRSHYKTRLVLHVRDSKSEVDGAAAADCLGNASNSFLFSKLNSIPNEKCTSASIIRPQNSMQAKFVIDLGEKAQVHIISFSATSPSLTSLRSSYFFRVAQNDSSQVKAINAIIEAFGWREAVPIYVHYKKIRQ</sequence>
<keyword evidence="3 5" id="KW-1133">Transmembrane helix</keyword>
<dbReference type="Pfam" id="PF01094">
    <property type="entry name" value="ANF_receptor"/>
    <property type="match status" value="1"/>
</dbReference>
<protein>
    <submittedName>
        <fullName evidence="7">Glutamate receptor 2.2</fullName>
    </submittedName>
</protein>
<evidence type="ECO:0000256" key="3">
    <source>
        <dbReference type="ARBA" id="ARBA00022989"/>
    </source>
</evidence>
<organism evidence="7 8">
    <name type="scientific">Morella rubra</name>
    <name type="common">Chinese bayberry</name>
    <dbReference type="NCBI Taxonomy" id="262757"/>
    <lineage>
        <taxon>Eukaryota</taxon>
        <taxon>Viridiplantae</taxon>
        <taxon>Streptophyta</taxon>
        <taxon>Embryophyta</taxon>
        <taxon>Tracheophyta</taxon>
        <taxon>Spermatophyta</taxon>
        <taxon>Magnoliopsida</taxon>
        <taxon>eudicotyledons</taxon>
        <taxon>Gunneridae</taxon>
        <taxon>Pentapetalae</taxon>
        <taxon>rosids</taxon>
        <taxon>fabids</taxon>
        <taxon>Fagales</taxon>
        <taxon>Myricaceae</taxon>
        <taxon>Morella</taxon>
    </lineage>
</organism>
<name>A0A6A1WMC9_9ROSI</name>
<comment type="subcellular location">
    <subcellularLocation>
        <location evidence="1">Membrane</location>
    </subcellularLocation>
</comment>
<reference evidence="7 8" key="1">
    <citation type="journal article" date="2019" name="Plant Biotechnol. J.">
        <title>The red bayberry genome and genetic basis of sex determination.</title>
        <authorList>
            <person name="Jia H.M."/>
            <person name="Jia H.J."/>
            <person name="Cai Q.L."/>
            <person name="Wang Y."/>
            <person name="Zhao H.B."/>
            <person name="Yang W.F."/>
            <person name="Wang G.Y."/>
            <person name="Li Y.H."/>
            <person name="Zhan D.L."/>
            <person name="Shen Y.T."/>
            <person name="Niu Q.F."/>
            <person name="Chang L."/>
            <person name="Qiu J."/>
            <person name="Zhao L."/>
            <person name="Xie H.B."/>
            <person name="Fu W.Y."/>
            <person name="Jin J."/>
            <person name="Li X.W."/>
            <person name="Jiao Y."/>
            <person name="Zhou C.C."/>
            <person name="Tu T."/>
            <person name="Chai C.Y."/>
            <person name="Gao J.L."/>
            <person name="Fan L.J."/>
            <person name="van de Weg E."/>
            <person name="Wang J.Y."/>
            <person name="Gao Z.S."/>
        </authorList>
    </citation>
    <scope>NUCLEOTIDE SEQUENCE [LARGE SCALE GENOMIC DNA]</scope>
    <source>
        <tissue evidence="7">Leaves</tissue>
    </source>
</reference>
<dbReference type="Gene3D" id="3.40.50.2300">
    <property type="match status" value="1"/>
</dbReference>
<dbReference type="EMBL" id="RXIC02000020">
    <property type="protein sequence ID" value="KAB1223980.1"/>
    <property type="molecule type" value="Genomic_DNA"/>
</dbReference>
<proteinExistence type="predicted"/>
<evidence type="ECO:0000256" key="5">
    <source>
        <dbReference type="SAM" id="Phobius"/>
    </source>
</evidence>
<dbReference type="PANTHER" id="PTHR34836">
    <property type="entry name" value="OS06G0188250 PROTEIN"/>
    <property type="match status" value="1"/>
</dbReference>
<evidence type="ECO:0000256" key="1">
    <source>
        <dbReference type="ARBA" id="ARBA00004370"/>
    </source>
</evidence>
<dbReference type="PANTHER" id="PTHR34836:SF1">
    <property type="entry name" value="OS09G0428600 PROTEIN"/>
    <property type="match status" value="1"/>
</dbReference>
<dbReference type="InterPro" id="IPR028082">
    <property type="entry name" value="Peripla_BP_I"/>
</dbReference>
<dbReference type="InterPro" id="IPR015683">
    <property type="entry name" value="Ionotropic_Glu_rcpt"/>
</dbReference>
<evidence type="ECO:0000259" key="6">
    <source>
        <dbReference type="Pfam" id="PF01094"/>
    </source>
</evidence>
<gene>
    <name evidence="7" type="ORF">CJ030_MR2G006057</name>
</gene>
<evidence type="ECO:0000313" key="7">
    <source>
        <dbReference type="EMBL" id="KAB1223980.1"/>
    </source>
</evidence>
<dbReference type="InterPro" id="IPR001828">
    <property type="entry name" value="ANF_lig-bd_rcpt"/>
</dbReference>
<comment type="caution">
    <text evidence="7">The sequence shown here is derived from an EMBL/GenBank/DDBJ whole genome shotgun (WGS) entry which is preliminary data.</text>
</comment>
<dbReference type="OrthoDB" id="5984008at2759"/>
<feature type="transmembrane region" description="Helical" evidence="5">
    <location>
        <begin position="94"/>
        <end position="114"/>
    </location>
</feature>
<keyword evidence="2 5" id="KW-0812">Transmembrane</keyword>